<dbReference type="HAMAP" id="MF_00996">
    <property type="entry name" value="MqnD"/>
    <property type="match status" value="1"/>
</dbReference>
<dbReference type="PANTHER" id="PTHR37167">
    <property type="entry name" value="1,4-DIHYDROXY-6-NAPHTOATE SYNTHASE"/>
    <property type="match status" value="1"/>
</dbReference>
<gene>
    <name evidence="3" type="ORF">MNBD_PLANCTO02-2148</name>
</gene>
<accession>A0A3B1E0L7</accession>
<dbReference type="GO" id="GO:0009234">
    <property type="term" value="P:menaquinone biosynthetic process"/>
    <property type="evidence" value="ECO:0007669"/>
    <property type="project" value="UniProtKB-KW"/>
</dbReference>
<dbReference type="InterPro" id="IPR030869">
    <property type="entry name" value="MqnD"/>
</dbReference>
<dbReference type="PANTHER" id="PTHR37167:SF1">
    <property type="entry name" value="1,4-DIHYDROXY-6-NAPHTOATE SYNTHASE"/>
    <property type="match status" value="1"/>
</dbReference>
<reference evidence="3" key="1">
    <citation type="submission" date="2018-06" db="EMBL/GenBank/DDBJ databases">
        <authorList>
            <person name="Zhirakovskaya E."/>
        </authorList>
    </citation>
    <scope>NUCLEOTIDE SEQUENCE</scope>
</reference>
<dbReference type="EMBL" id="UOGL01000654">
    <property type="protein sequence ID" value="VAX42408.1"/>
    <property type="molecule type" value="Genomic_DNA"/>
</dbReference>
<dbReference type="InterPro" id="IPR003773">
    <property type="entry name" value="Menaquinone_biosynth"/>
</dbReference>
<protein>
    <submittedName>
        <fullName evidence="3">Menaquinone via futalosine step 4</fullName>
    </submittedName>
</protein>
<organism evidence="3">
    <name type="scientific">hydrothermal vent metagenome</name>
    <dbReference type="NCBI Taxonomy" id="652676"/>
    <lineage>
        <taxon>unclassified sequences</taxon>
        <taxon>metagenomes</taxon>
        <taxon>ecological metagenomes</taxon>
    </lineage>
</organism>
<evidence type="ECO:0000256" key="2">
    <source>
        <dbReference type="ARBA" id="ARBA00023239"/>
    </source>
</evidence>
<name>A0A3B1E0L7_9ZZZZ</name>
<sequence length="297" mass="32766">MSRTIRIAYTPDSDDAFYYYAMQSDIVGLPGVQFQFEVDHIINLNQCARDGTHDVVAISSVAYPDVSALYRVLSVGTSVGRGYGPVLVSQKYQTLEELSDKRIAVGGIPTTGGYLAEIYLPNAEIVSHQFDLIADGIVEGIFDAGVMIHEELLFFPQKGLHQIADLGKKWCEENHLPLPVGLNIISRHIEDSLMQDIADCIRESLGYALTHRKEALDWASEFGRGKEGQVSDAFVSMFANTDSLLMPTDVREGLEILLAQVHQSSGAIEETVLDIVDGRESVQNKVMDLIQQRHPAA</sequence>
<dbReference type="AlphaFoldDB" id="A0A3B1E0L7"/>
<proteinExistence type="inferred from homology"/>
<evidence type="ECO:0000313" key="3">
    <source>
        <dbReference type="EMBL" id="VAX42408.1"/>
    </source>
</evidence>
<keyword evidence="1" id="KW-0474">Menaquinone biosynthesis</keyword>
<dbReference type="SUPFAM" id="SSF53850">
    <property type="entry name" value="Periplasmic binding protein-like II"/>
    <property type="match status" value="1"/>
</dbReference>
<dbReference type="GO" id="GO:0016829">
    <property type="term" value="F:lyase activity"/>
    <property type="evidence" value="ECO:0007669"/>
    <property type="project" value="UniProtKB-KW"/>
</dbReference>
<keyword evidence="2" id="KW-0456">Lyase</keyword>
<dbReference type="Pfam" id="PF02621">
    <property type="entry name" value="VitK2_biosynth"/>
    <property type="match status" value="1"/>
</dbReference>
<dbReference type="Gene3D" id="3.40.190.10">
    <property type="entry name" value="Periplasmic binding protein-like II"/>
    <property type="match status" value="2"/>
</dbReference>
<evidence type="ECO:0000256" key="1">
    <source>
        <dbReference type="ARBA" id="ARBA00022428"/>
    </source>
</evidence>